<dbReference type="Proteomes" id="UP000887579">
    <property type="component" value="Unplaced"/>
</dbReference>
<protein>
    <submittedName>
        <fullName evidence="2">Methyltransferase FkbM domain-containing protein</fullName>
    </submittedName>
</protein>
<organism evidence="1 2">
    <name type="scientific">Panagrolaimus sp. ES5</name>
    <dbReference type="NCBI Taxonomy" id="591445"/>
    <lineage>
        <taxon>Eukaryota</taxon>
        <taxon>Metazoa</taxon>
        <taxon>Ecdysozoa</taxon>
        <taxon>Nematoda</taxon>
        <taxon>Chromadorea</taxon>
        <taxon>Rhabditida</taxon>
        <taxon>Tylenchina</taxon>
        <taxon>Panagrolaimomorpha</taxon>
        <taxon>Panagrolaimoidea</taxon>
        <taxon>Panagrolaimidae</taxon>
        <taxon>Panagrolaimus</taxon>
    </lineage>
</organism>
<sequence length="133" mass="15157">MKPSFDQSQCKWLTIGIGGTSNSEKMFKEKYPKCAIFGVEPSPDQYANFKDYGTVIPFAVGAVSESFNITVRKGKRYKIIKMPVLSMADMLDKFLQTRVIHYLTIDIEGFEFSILQELLQGRILQKQGIVFCQ</sequence>
<name>A0AC34G4X6_9BILA</name>
<evidence type="ECO:0000313" key="2">
    <source>
        <dbReference type="WBParaSite" id="ES5_v2.g24812.t1"/>
    </source>
</evidence>
<accession>A0AC34G4X6</accession>
<dbReference type="WBParaSite" id="ES5_v2.g24812.t1">
    <property type="protein sequence ID" value="ES5_v2.g24812.t1"/>
    <property type="gene ID" value="ES5_v2.g24812"/>
</dbReference>
<proteinExistence type="predicted"/>
<reference evidence="2" key="1">
    <citation type="submission" date="2022-11" db="UniProtKB">
        <authorList>
            <consortium name="WormBaseParasite"/>
        </authorList>
    </citation>
    <scope>IDENTIFICATION</scope>
</reference>
<evidence type="ECO:0000313" key="1">
    <source>
        <dbReference type="Proteomes" id="UP000887579"/>
    </source>
</evidence>